<evidence type="ECO:0000313" key="3">
    <source>
        <dbReference type="EMBL" id="SJZ61607.1"/>
    </source>
</evidence>
<proteinExistence type="predicted"/>
<dbReference type="GO" id="GO:0003677">
    <property type="term" value="F:DNA binding"/>
    <property type="evidence" value="ECO:0007669"/>
    <property type="project" value="UniProtKB-KW"/>
</dbReference>
<dbReference type="AlphaFoldDB" id="A0A1T4M3Z5"/>
<sequence>MRIKKRLFHENMILFAHEEQVAVGEFAIFAGLMKGTVYRHFPNKQAIFE</sequence>
<dbReference type="Pfam" id="PF00440">
    <property type="entry name" value="TetR_N"/>
    <property type="match status" value="1"/>
</dbReference>
<evidence type="ECO:0000313" key="4">
    <source>
        <dbReference type="Proteomes" id="UP000190328"/>
    </source>
</evidence>
<reference evidence="3 4" key="1">
    <citation type="submission" date="2017-02" db="EMBL/GenBank/DDBJ databases">
        <authorList>
            <person name="Peterson S.W."/>
        </authorList>
    </citation>
    <scope>NUCLEOTIDE SEQUENCE [LARGE SCALE GENOMIC DNA]</scope>
    <source>
        <strain evidence="3 4">ATCC BAA-1030</strain>
    </source>
</reference>
<gene>
    <name evidence="3" type="ORF">SAMN02745116_00916</name>
</gene>
<feature type="domain" description="HTH tetR-type" evidence="2">
    <location>
        <begin position="30"/>
        <end position="49"/>
    </location>
</feature>
<dbReference type="Proteomes" id="UP000190328">
    <property type="component" value="Unassembled WGS sequence"/>
</dbReference>
<evidence type="ECO:0000259" key="2">
    <source>
        <dbReference type="Pfam" id="PF00440"/>
    </source>
</evidence>
<keyword evidence="1" id="KW-0238">DNA-binding</keyword>
<dbReference type="SUPFAM" id="SSF46689">
    <property type="entry name" value="Homeodomain-like"/>
    <property type="match status" value="1"/>
</dbReference>
<keyword evidence="4" id="KW-1185">Reference proteome</keyword>
<dbReference type="InterPro" id="IPR001647">
    <property type="entry name" value="HTH_TetR"/>
</dbReference>
<dbReference type="RefSeq" id="WP_078806846.1">
    <property type="nucleotide sequence ID" value="NZ_FUXI01000008.1"/>
</dbReference>
<name>A0A1T4M3Z5_9ENTE</name>
<dbReference type="EMBL" id="FUXI01000008">
    <property type="protein sequence ID" value="SJZ61607.1"/>
    <property type="molecule type" value="Genomic_DNA"/>
</dbReference>
<organism evidence="3 4">
    <name type="scientific">Pilibacter termitis</name>
    <dbReference type="NCBI Taxonomy" id="263852"/>
    <lineage>
        <taxon>Bacteria</taxon>
        <taxon>Bacillati</taxon>
        <taxon>Bacillota</taxon>
        <taxon>Bacilli</taxon>
        <taxon>Lactobacillales</taxon>
        <taxon>Enterococcaceae</taxon>
        <taxon>Pilibacter</taxon>
    </lineage>
</organism>
<evidence type="ECO:0000256" key="1">
    <source>
        <dbReference type="ARBA" id="ARBA00023125"/>
    </source>
</evidence>
<dbReference type="OrthoDB" id="9814200at2"/>
<protein>
    <submittedName>
        <fullName evidence="3">Transcriptional regulator, TetR family</fullName>
    </submittedName>
</protein>
<dbReference type="Gene3D" id="1.10.10.60">
    <property type="entry name" value="Homeodomain-like"/>
    <property type="match status" value="1"/>
</dbReference>
<accession>A0A1T4M3Z5</accession>
<dbReference type="STRING" id="263852.SAMN02745116_00916"/>
<dbReference type="InterPro" id="IPR009057">
    <property type="entry name" value="Homeodomain-like_sf"/>
</dbReference>